<dbReference type="AlphaFoldDB" id="A0A1A9GNT6"/>
<sequence>MSDDAGSGPESSLLDLADRLYGLALAEFTGSRDALVKQHRGTDLARDLKALRKPSTAAWVVDLLVRHETDQVEQVLAVGSALRRAQASMSAEELRTLTKQRRQLTAALTTTARGLAREHGLRVTEAVAEQVQATLTAAILDEDCARAVRSGLLVAPLATTGVDDVDVGAAVALPQALGFEARAVDRQEAAPPARPDLRVVPDPEAGARARAPAQEALEAAEAELALARAAHDEAGARVAELEARGLQVQSEMDELRRRLADLEASYEDVEEELEDAEEERDEAQAALEEAQAEVERAGAAEALR</sequence>
<dbReference type="PATRIC" id="fig|1300347.3.peg.2683"/>
<keyword evidence="3" id="KW-1185">Reference proteome</keyword>
<feature type="compositionally biased region" description="Acidic residues" evidence="1">
    <location>
        <begin position="266"/>
        <end position="281"/>
    </location>
</feature>
<feature type="compositionally biased region" description="Basic and acidic residues" evidence="1">
    <location>
        <begin position="293"/>
        <end position="304"/>
    </location>
</feature>
<dbReference type="SUPFAM" id="SSF57997">
    <property type="entry name" value="Tropomyosin"/>
    <property type="match status" value="1"/>
</dbReference>
<reference evidence="2 3" key="1">
    <citation type="submission" date="2016-03" db="EMBL/GenBank/DDBJ databases">
        <title>Complete genome sequence of a soil Actinobacterium, Nocardioides dokdonensis FR1436.</title>
        <authorList>
            <person name="Kwon S.-K."/>
            <person name="Kim K."/>
            <person name="Kim J.F."/>
        </authorList>
    </citation>
    <scope>NUCLEOTIDE SEQUENCE [LARGE SCALE GENOMIC DNA]</scope>
    <source>
        <strain evidence="2 3">FR1436</strain>
    </source>
</reference>
<dbReference type="Gene3D" id="1.20.5.340">
    <property type="match status" value="1"/>
</dbReference>
<evidence type="ECO:0000313" key="3">
    <source>
        <dbReference type="Proteomes" id="UP000077868"/>
    </source>
</evidence>
<evidence type="ECO:0000313" key="2">
    <source>
        <dbReference type="EMBL" id="ANH39105.1"/>
    </source>
</evidence>
<dbReference type="RefSeq" id="WP_068110536.1">
    <property type="nucleotide sequence ID" value="NZ_CP015079.1"/>
</dbReference>
<name>A0A1A9GNT6_9ACTN</name>
<dbReference type="KEGG" id="ndk:I601_2689"/>
<organism evidence="2 3">
    <name type="scientific">Nocardioides dokdonensis FR1436</name>
    <dbReference type="NCBI Taxonomy" id="1300347"/>
    <lineage>
        <taxon>Bacteria</taxon>
        <taxon>Bacillati</taxon>
        <taxon>Actinomycetota</taxon>
        <taxon>Actinomycetes</taxon>
        <taxon>Propionibacteriales</taxon>
        <taxon>Nocardioidaceae</taxon>
        <taxon>Nocardioides</taxon>
    </lineage>
</organism>
<evidence type="ECO:0000256" key="1">
    <source>
        <dbReference type="SAM" id="MobiDB-lite"/>
    </source>
</evidence>
<dbReference type="STRING" id="1300347.I601_2689"/>
<dbReference type="EMBL" id="CP015079">
    <property type="protein sequence ID" value="ANH39105.1"/>
    <property type="molecule type" value="Genomic_DNA"/>
</dbReference>
<protein>
    <submittedName>
        <fullName evidence="2">Uncharacterized protein</fullName>
    </submittedName>
</protein>
<feature type="region of interest" description="Disordered" evidence="1">
    <location>
        <begin position="266"/>
        <end position="304"/>
    </location>
</feature>
<accession>A0A1A9GNT6</accession>
<dbReference type="OrthoDB" id="3541690at2"/>
<proteinExistence type="predicted"/>
<dbReference type="Proteomes" id="UP000077868">
    <property type="component" value="Chromosome"/>
</dbReference>
<gene>
    <name evidence="2" type="ORF">I601_2689</name>
</gene>